<keyword evidence="2 8" id="KW-0547">Nucleotide-binding</keyword>
<dbReference type="GO" id="GO:0016020">
    <property type="term" value="C:membrane"/>
    <property type="evidence" value="ECO:0007669"/>
    <property type="project" value="TreeGrafter"/>
</dbReference>
<evidence type="ECO:0000259" key="10">
    <source>
        <dbReference type="PROSITE" id="PS51456"/>
    </source>
</evidence>
<dbReference type="PANTHER" id="PTHR13140:SF857">
    <property type="entry name" value="MYOSIN-11"/>
    <property type="match status" value="1"/>
</dbReference>
<gene>
    <name evidence="11" type="ORF">TCLT_LOCUS10382</name>
</gene>
<dbReference type="Proteomes" id="UP000276776">
    <property type="component" value="Unassembled WGS sequence"/>
</dbReference>
<evidence type="ECO:0000256" key="4">
    <source>
        <dbReference type="ARBA" id="ARBA00023054"/>
    </source>
</evidence>
<dbReference type="Gene3D" id="3.40.850.10">
    <property type="entry name" value="Kinesin motor domain"/>
    <property type="match status" value="3"/>
</dbReference>
<keyword evidence="4 9" id="KW-0175">Coiled coil</keyword>
<feature type="region of interest" description="Actin-binding" evidence="8">
    <location>
        <begin position="487"/>
        <end position="509"/>
    </location>
</feature>
<evidence type="ECO:0000256" key="6">
    <source>
        <dbReference type="ARBA" id="ARBA00023175"/>
    </source>
</evidence>
<evidence type="ECO:0000313" key="12">
    <source>
        <dbReference type="Proteomes" id="UP000276776"/>
    </source>
</evidence>
<dbReference type="OMA" id="ICIRINF"/>
<evidence type="ECO:0000313" key="13">
    <source>
        <dbReference type="WBParaSite" id="TCLT_0001039301-mRNA-1"/>
    </source>
</evidence>
<reference evidence="13" key="1">
    <citation type="submission" date="2017-02" db="UniProtKB">
        <authorList>
            <consortium name="WormBaseParasite"/>
        </authorList>
    </citation>
    <scope>IDENTIFICATION</scope>
</reference>
<dbReference type="OrthoDB" id="6108017at2759"/>
<feature type="binding site" evidence="8">
    <location>
        <begin position="134"/>
        <end position="141"/>
    </location>
    <ligand>
        <name>ATP</name>
        <dbReference type="ChEBI" id="CHEBI:30616"/>
    </ligand>
</feature>
<accession>A0A0N5DB31</accession>
<dbReference type="InterPro" id="IPR036961">
    <property type="entry name" value="Kinesin_motor_dom_sf"/>
</dbReference>
<dbReference type="SMART" id="SM00242">
    <property type="entry name" value="MYSc"/>
    <property type="match status" value="1"/>
</dbReference>
<proteinExistence type="inferred from homology"/>
<dbReference type="GO" id="GO:0007015">
    <property type="term" value="P:actin filament organization"/>
    <property type="evidence" value="ECO:0007669"/>
    <property type="project" value="TreeGrafter"/>
</dbReference>
<sequence length="789" mass="91794">MKERKWKKVPVDRTVEENELLTVLAGFLKKITERLSDSTCSGLFCVVINPYEHLPIYTQSICKLYIGKRRNEMPPHLFAVSDEAYRNMINELVSEEFLQNLIGNTVCKHIHMFFAKIMNKNLQDHINQSMLINGESGAGKTENTNKFIAYFTIVGATHANNINLGNSEESASIEDQIIRTSPVLEAFYLLEKSRVIKQAPGERCYHIFYQIMSGQIPGLKVNLALGALAKAMFARMFAWLIKRCNGTLDAQDRSRDHFIGVLDIAGFEIFDFSSFEQLWINFVNEKLQQFFNYHMFVLEQQEYQKEGIQWEFNDFGLDLQACIELTEKCKKICIRINFKPLGIISVFDEECIVPKASDLTLVQKLDDQHFGKHPNFQNQNRQRENKSAFIQFHLSQKLADAHLAIVHYAGTVRYNLTSWLEKNKDPLNDSVISVLKANTGIALMSQIWDDYKTQEDIANLEKEGKCSKKKRKSSSFMTVSMIYRESLSNLMAVLYKTYSHFIRCIIPNEKKKSGKKFVQDEEFEALTKKVKKLEDCLSHEEKLRMDSESYLKQLVAENEKLFAQFQHEQNAKTEKEKKLLNFQQSEIKLKNKRTMAHLEGTCSKIDREKQSKDYQIQSLQVEIRCQNEMLVKVGKDKKHRENACFFELFKNHYVTFQRHPEKEEKLNYLNKICNTLEQNLDKMEDDVERERGLRYDAEKIKRGKNRSEMQAELEKLSDHLTKASGITQVQVELNKRREAELNKLHQKLDDTSLKAEIALASLRKKHNDAVVILSQQLDSVQKARVRYCI</sequence>
<evidence type="ECO:0000256" key="2">
    <source>
        <dbReference type="ARBA" id="ARBA00022741"/>
    </source>
</evidence>
<dbReference type="InterPro" id="IPR027417">
    <property type="entry name" value="P-loop_NTPase"/>
</dbReference>
<organism evidence="13">
    <name type="scientific">Thelazia callipaeda</name>
    <name type="common">Oriental eyeworm</name>
    <name type="synonym">Parasitic nematode</name>
    <dbReference type="NCBI Taxonomy" id="103827"/>
    <lineage>
        <taxon>Eukaryota</taxon>
        <taxon>Metazoa</taxon>
        <taxon>Ecdysozoa</taxon>
        <taxon>Nematoda</taxon>
        <taxon>Chromadorea</taxon>
        <taxon>Rhabditida</taxon>
        <taxon>Spirurina</taxon>
        <taxon>Spiruromorpha</taxon>
        <taxon>Thelazioidea</taxon>
        <taxon>Thelaziidae</taxon>
        <taxon>Thelazia</taxon>
    </lineage>
</organism>
<dbReference type="EMBL" id="UYYF01005082">
    <property type="protein sequence ID" value="VDN08071.1"/>
    <property type="molecule type" value="Genomic_DNA"/>
</dbReference>
<feature type="domain" description="Myosin motor" evidence="10">
    <location>
        <begin position="3"/>
        <end position="515"/>
    </location>
</feature>
<dbReference type="GO" id="GO:0016459">
    <property type="term" value="C:myosin complex"/>
    <property type="evidence" value="ECO:0007669"/>
    <property type="project" value="UniProtKB-KW"/>
</dbReference>
<evidence type="ECO:0000256" key="5">
    <source>
        <dbReference type="ARBA" id="ARBA00023123"/>
    </source>
</evidence>
<dbReference type="SUPFAM" id="SSF90257">
    <property type="entry name" value="Myosin rod fragments"/>
    <property type="match status" value="1"/>
</dbReference>
<dbReference type="AlphaFoldDB" id="A0A0N5DB31"/>
<keyword evidence="5 8" id="KW-0518">Myosin</keyword>
<comment type="similarity">
    <text evidence="1 8">Belongs to the TRAFAC class myosin-kinesin ATPase superfamily. Myosin family.</text>
</comment>
<evidence type="ECO:0000256" key="9">
    <source>
        <dbReference type="SAM" id="Coils"/>
    </source>
</evidence>
<reference evidence="11 12" key="2">
    <citation type="submission" date="2018-11" db="EMBL/GenBank/DDBJ databases">
        <authorList>
            <consortium name="Pathogen Informatics"/>
        </authorList>
    </citation>
    <scope>NUCLEOTIDE SEQUENCE [LARGE SCALE GENOMIC DNA]</scope>
</reference>
<evidence type="ECO:0000256" key="1">
    <source>
        <dbReference type="ARBA" id="ARBA00008314"/>
    </source>
</evidence>
<dbReference type="Gene3D" id="1.10.10.820">
    <property type="match status" value="1"/>
</dbReference>
<dbReference type="Pfam" id="PF01576">
    <property type="entry name" value="Myosin_tail_1"/>
    <property type="match status" value="1"/>
</dbReference>
<dbReference type="InterPro" id="IPR002928">
    <property type="entry name" value="Myosin_tail"/>
</dbReference>
<name>A0A0N5DB31_THECL</name>
<dbReference type="SUPFAM" id="SSF52540">
    <property type="entry name" value="P-loop containing nucleoside triphosphate hydrolases"/>
    <property type="match status" value="1"/>
</dbReference>
<dbReference type="GO" id="GO:0051015">
    <property type="term" value="F:actin filament binding"/>
    <property type="evidence" value="ECO:0007669"/>
    <property type="project" value="TreeGrafter"/>
</dbReference>
<keyword evidence="12" id="KW-1185">Reference proteome</keyword>
<dbReference type="Pfam" id="PF00063">
    <property type="entry name" value="Myosin_head"/>
    <property type="match status" value="3"/>
</dbReference>
<protein>
    <submittedName>
        <fullName evidence="13">Myosin motor domain-containing protein</fullName>
    </submittedName>
</protein>
<evidence type="ECO:0000313" key="11">
    <source>
        <dbReference type="EMBL" id="VDN08071.1"/>
    </source>
</evidence>
<dbReference type="GO" id="GO:0005524">
    <property type="term" value="F:ATP binding"/>
    <property type="evidence" value="ECO:0007669"/>
    <property type="project" value="UniProtKB-UniRule"/>
</dbReference>
<feature type="coiled-coil region" evidence="9">
    <location>
        <begin position="666"/>
        <end position="693"/>
    </location>
</feature>
<dbReference type="GO" id="GO:0030017">
    <property type="term" value="C:sarcomere"/>
    <property type="evidence" value="ECO:0007669"/>
    <property type="project" value="UniProtKB-ARBA"/>
</dbReference>
<dbReference type="GO" id="GO:0000146">
    <property type="term" value="F:microfilament motor activity"/>
    <property type="evidence" value="ECO:0007669"/>
    <property type="project" value="TreeGrafter"/>
</dbReference>
<dbReference type="PANTHER" id="PTHR13140">
    <property type="entry name" value="MYOSIN"/>
    <property type="match status" value="1"/>
</dbReference>
<keyword evidence="3 8" id="KW-0067">ATP-binding</keyword>
<evidence type="ECO:0000256" key="3">
    <source>
        <dbReference type="ARBA" id="ARBA00022840"/>
    </source>
</evidence>
<dbReference type="WBParaSite" id="TCLT_0001039301-mRNA-1">
    <property type="protein sequence ID" value="TCLT_0001039301-mRNA-1"/>
    <property type="gene ID" value="TCLT_0001039301"/>
</dbReference>
<dbReference type="Gene3D" id="1.20.120.720">
    <property type="entry name" value="Myosin VI head, motor domain, U50 subdomain"/>
    <property type="match status" value="1"/>
</dbReference>
<dbReference type="PROSITE" id="PS51456">
    <property type="entry name" value="MYOSIN_MOTOR"/>
    <property type="match status" value="1"/>
</dbReference>
<evidence type="ECO:0000256" key="8">
    <source>
        <dbReference type="PROSITE-ProRule" id="PRU00782"/>
    </source>
</evidence>
<dbReference type="Gene3D" id="1.20.58.530">
    <property type="match status" value="1"/>
</dbReference>
<keyword evidence="7 8" id="KW-0009">Actin-binding</keyword>
<dbReference type="STRING" id="103827.A0A0N5DB31"/>
<keyword evidence="6 8" id="KW-0505">Motor protein</keyword>
<dbReference type="InterPro" id="IPR001609">
    <property type="entry name" value="Myosin_head_motor_dom-like"/>
</dbReference>
<evidence type="ECO:0000256" key="7">
    <source>
        <dbReference type="ARBA" id="ARBA00023203"/>
    </source>
</evidence>